<keyword evidence="11" id="KW-1185">Reference proteome</keyword>
<evidence type="ECO:0000256" key="2">
    <source>
        <dbReference type="ARBA" id="ARBA00022448"/>
    </source>
</evidence>
<keyword evidence="3" id="KW-0653">Protein transport</keyword>
<feature type="region of interest" description="Disordered" evidence="9">
    <location>
        <begin position="1"/>
        <end position="82"/>
    </location>
</feature>
<reference evidence="10 11" key="1">
    <citation type="submission" date="2022-12" db="EMBL/GenBank/DDBJ databases">
        <title>Chromosome-scale assembly of the Ensete ventricosum genome.</title>
        <authorList>
            <person name="Dussert Y."/>
            <person name="Stocks J."/>
            <person name="Wendawek A."/>
            <person name="Woldeyes F."/>
            <person name="Nichols R.A."/>
            <person name="Borrell J.S."/>
        </authorList>
    </citation>
    <scope>NUCLEOTIDE SEQUENCE [LARGE SCALE GENOMIC DNA]</scope>
    <source>
        <strain evidence="11">cv. Maze</strain>
        <tissue evidence="10">Seeds</tissue>
    </source>
</reference>
<dbReference type="PANTHER" id="PTHR19332">
    <property type="entry name" value="PEROXISOMAL MEMBRANE PROTEIN PEX13"/>
    <property type="match status" value="1"/>
</dbReference>
<evidence type="ECO:0000256" key="8">
    <source>
        <dbReference type="ARBA" id="ARBA00046271"/>
    </source>
</evidence>
<evidence type="ECO:0000256" key="3">
    <source>
        <dbReference type="ARBA" id="ARBA00022927"/>
    </source>
</evidence>
<accession>A0AAV8Q776</accession>
<evidence type="ECO:0000256" key="7">
    <source>
        <dbReference type="ARBA" id="ARBA00029693"/>
    </source>
</evidence>
<protein>
    <recommendedName>
        <fullName evidence="7">Peroxin-13</fullName>
    </recommendedName>
</protein>
<dbReference type="GO" id="GO:0005778">
    <property type="term" value="C:peroxisomal membrane"/>
    <property type="evidence" value="ECO:0007669"/>
    <property type="project" value="UniProtKB-SubCell"/>
</dbReference>
<evidence type="ECO:0000256" key="9">
    <source>
        <dbReference type="SAM" id="MobiDB-lite"/>
    </source>
</evidence>
<dbReference type="AlphaFoldDB" id="A0AAV8Q776"/>
<evidence type="ECO:0000256" key="6">
    <source>
        <dbReference type="ARBA" id="ARBA00023140"/>
    </source>
</evidence>
<dbReference type="EMBL" id="JAQQAF010000008">
    <property type="protein sequence ID" value="KAJ8464690.1"/>
    <property type="molecule type" value="Genomic_DNA"/>
</dbReference>
<feature type="region of interest" description="Disordered" evidence="9">
    <location>
        <begin position="241"/>
        <end position="284"/>
    </location>
</feature>
<proteinExistence type="inferred from homology"/>
<keyword evidence="4" id="KW-0811">Translocation</keyword>
<comment type="caution">
    <text evidence="10">The sequence shown here is derived from an EMBL/GenBank/DDBJ whole genome shotgun (WGS) entry which is preliminary data.</text>
</comment>
<keyword evidence="6" id="KW-0576">Peroxisome</keyword>
<evidence type="ECO:0000313" key="10">
    <source>
        <dbReference type="EMBL" id="KAJ8464690.1"/>
    </source>
</evidence>
<feature type="compositionally biased region" description="Polar residues" evidence="9">
    <location>
        <begin position="21"/>
        <end position="37"/>
    </location>
</feature>
<feature type="compositionally biased region" description="Basic and acidic residues" evidence="9">
    <location>
        <begin position="255"/>
        <end position="266"/>
    </location>
</feature>
<dbReference type="GO" id="GO:1990429">
    <property type="term" value="C:peroxisomal importomer complex"/>
    <property type="evidence" value="ECO:0007669"/>
    <property type="project" value="TreeGrafter"/>
</dbReference>
<evidence type="ECO:0000256" key="1">
    <source>
        <dbReference type="ARBA" id="ARBA00006033"/>
    </source>
</evidence>
<evidence type="ECO:0000256" key="5">
    <source>
        <dbReference type="ARBA" id="ARBA00023136"/>
    </source>
</evidence>
<comment type="subcellular location">
    <subcellularLocation>
        <location evidence="8">Peroxisome membrane</location>
    </subcellularLocation>
</comment>
<keyword evidence="2" id="KW-0813">Transport</keyword>
<organism evidence="10 11">
    <name type="scientific">Ensete ventricosum</name>
    <name type="common">Abyssinian banana</name>
    <name type="synonym">Musa ensete</name>
    <dbReference type="NCBI Taxonomy" id="4639"/>
    <lineage>
        <taxon>Eukaryota</taxon>
        <taxon>Viridiplantae</taxon>
        <taxon>Streptophyta</taxon>
        <taxon>Embryophyta</taxon>
        <taxon>Tracheophyta</taxon>
        <taxon>Spermatophyta</taxon>
        <taxon>Magnoliopsida</taxon>
        <taxon>Liliopsida</taxon>
        <taxon>Zingiberales</taxon>
        <taxon>Musaceae</taxon>
        <taxon>Ensete</taxon>
    </lineage>
</organism>
<dbReference type="InterPro" id="IPR035463">
    <property type="entry name" value="Pex13"/>
</dbReference>
<comment type="similarity">
    <text evidence="1">Belongs to the peroxin-13 family.</text>
</comment>
<name>A0AAV8Q776_ENSVE</name>
<sequence>MGSNPPSRGNAPPSKPWERAGTSSGPAPFRPQSSGRTSEVVEASGTAKPGEVVTGSEINATVNRNTLGRPLPPRPWQQNYGTSHGGYGSNLNYNLGYGPGVNGSYGGLGGLYSGGFYGNSMYTGNVGIYGGSGMYGGSMYNGGYGGSLGGYGMGMGGPFGNQNPDDPYSPPSPPGFWISLIRVMHGVVNFFGRISMLMDQNTHAFHMFMTALLQLFDRSGLLYGELARFVLRILGIRRRSRKQQQLRSGEGPGNDGHEQRFIEGPKDPTGSWDCVWGDDVKGAH</sequence>
<evidence type="ECO:0000313" key="11">
    <source>
        <dbReference type="Proteomes" id="UP001222027"/>
    </source>
</evidence>
<dbReference type="Proteomes" id="UP001222027">
    <property type="component" value="Unassembled WGS sequence"/>
</dbReference>
<evidence type="ECO:0000256" key="4">
    <source>
        <dbReference type="ARBA" id="ARBA00023010"/>
    </source>
</evidence>
<feature type="compositionally biased region" description="Polar residues" evidence="9">
    <location>
        <begin position="56"/>
        <end position="66"/>
    </location>
</feature>
<dbReference type="GO" id="GO:0016560">
    <property type="term" value="P:protein import into peroxisome matrix, docking"/>
    <property type="evidence" value="ECO:0007669"/>
    <property type="project" value="InterPro"/>
</dbReference>
<dbReference type="PANTHER" id="PTHR19332:SF1">
    <property type="entry name" value="PEROXISOMAL MEMBRANE PROTEIN PEX13"/>
    <property type="match status" value="1"/>
</dbReference>
<keyword evidence="5" id="KW-0472">Membrane</keyword>
<gene>
    <name evidence="10" type="ORF">OPV22_027242</name>
</gene>